<dbReference type="AlphaFoldDB" id="A0A1C3E4B3"/>
<sequence>MDEMEASIAAASSTFVPLSGLATHSKREVSDVTDFVSLVESRKHWIQHVLRPWCRFASVAELRLAALNWGDLAGQISPDATLWPWAWERFEGVIHTELGFDESRQWNVSLRNGSEISGYINGRLSRDEQIVLVYRDCHSQELTTTSPISLDEISSIRPLGPHPRSE</sequence>
<gene>
    <name evidence="1" type="ORF">A6X21_14105</name>
</gene>
<reference evidence="1 2" key="1">
    <citation type="submission" date="2016-05" db="EMBL/GenBank/DDBJ databases">
        <title>Genomic and physiological characterization of Planctopirus sp. isolated from fresh water lake.</title>
        <authorList>
            <person name="Subhash Y."/>
            <person name="Ramana C."/>
        </authorList>
    </citation>
    <scope>NUCLEOTIDE SEQUENCE [LARGE SCALE GENOMIC DNA]</scope>
    <source>
        <strain evidence="1 2">JC280</strain>
    </source>
</reference>
<keyword evidence="2" id="KW-1185">Reference proteome</keyword>
<dbReference type="Proteomes" id="UP000094828">
    <property type="component" value="Unassembled WGS sequence"/>
</dbReference>
<dbReference type="OrthoDB" id="215190at2"/>
<protein>
    <submittedName>
        <fullName evidence="1">Uncharacterized protein</fullName>
    </submittedName>
</protein>
<dbReference type="EMBL" id="LYDR01000158">
    <property type="protein sequence ID" value="ODA27999.1"/>
    <property type="molecule type" value="Genomic_DNA"/>
</dbReference>
<organism evidence="1 2">
    <name type="scientific">Planctopirus hydrillae</name>
    <dbReference type="NCBI Taxonomy" id="1841610"/>
    <lineage>
        <taxon>Bacteria</taxon>
        <taxon>Pseudomonadati</taxon>
        <taxon>Planctomycetota</taxon>
        <taxon>Planctomycetia</taxon>
        <taxon>Planctomycetales</taxon>
        <taxon>Planctomycetaceae</taxon>
        <taxon>Planctopirus</taxon>
    </lineage>
</organism>
<comment type="caution">
    <text evidence="1">The sequence shown here is derived from an EMBL/GenBank/DDBJ whole genome shotgun (WGS) entry which is preliminary data.</text>
</comment>
<dbReference type="RefSeq" id="WP_068853041.1">
    <property type="nucleotide sequence ID" value="NZ_LYDR01000158.1"/>
</dbReference>
<evidence type="ECO:0000313" key="1">
    <source>
        <dbReference type="EMBL" id="ODA27999.1"/>
    </source>
</evidence>
<proteinExistence type="predicted"/>
<name>A0A1C3E4B3_9PLAN</name>
<evidence type="ECO:0000313" key="2">
    <source>
        <dbReference type="Proteomes" id="UP000094828"/>
    </source>
</evidence>
<accession>A0A1C3E4B3</accession>